<accession>A0A915E2E8</accession>
<dbReference type="InterPro" id="IPR029021">
    <property type="entry name" value="Prot-tyrosine_phosphatase-like"/>
</dbReference>
<dbReference type="WBParaSite" id="jg25752">
    <property type="protein sequence ID" value="jg25752"/>
    <property type="gene ID" value="jg25752"/>
</dbReference>
<feature type="domain" description="PDZ" evidence="4">
    <location>
        <begin position="209"/>
        <end position="274"/>
    </location>
</feature>
<dbReference type="InterPro" id="IPR003595">
    <property type="entry name" value="Tyr_Pase_cat"/>
</dbReference>
<feature type="region of interest" description="Disordered" evidence="1">
    <location>
        <begin position="118"/>
        <end position="144"/>
    </location>
</feature>
<feature type="compositionally biased region" description="Basic residues" evidence="1">
    <location>
        <begin position="83"/>
        <end position="100"/>
    </location>
</feature>
<organism evidence="5 6">
    <name type="scientific">Ditylenchus dipsaci</name>
    <dbReference type="NCBI Taxonomy" id="166011"/>
    <lineage>
        <taxon>Eukaryota</taxon>
        <taxon>Metazoa</taxon>
        <taxon>Ecdysozoa</taxon>
        <taxon>Nematoda</taxon>
        <taxon>Chromadorea</taxon>
        <taxon>Rhabditida</taxon>
        <taxon>Tylenchina</taxon>
        <taxon>Tylenchomorpha</taxon>
        <taxon>Sphaerularioidea</taxon>
        <taxon>Anguinidae</taxon>
        <taxon>Anguininae</taxon>
        <taxon>Ditylenchus</taxon>
    </lineage>
</organism>
<dbReference type="PRINTS" id="PR00700">
    <property type="entry name" value="PRTYPHPHTASE"/>
</dbReference>
<dbReference type="InterPro" id="IPR000242">
    <property type="entry name" value="PTP_cat"/>
</dbReference>
<dbReference type="InterPro" id="IPR016130">
    <property type="entry name" value="Tyr_Pase_AS"/>
</dbReference>
<dbReference type="InterPro" id="IPR000387">
    <property type="entry name" value="Tyr_Pase_dom"/>
</dbReference>
<evidence type="ECO:0000259" key="4">
    <source>
        <dbReference type="PROSITE" id="PS50106"/>
    </source>
</evidence>
<feature type="compositionally biased region" description="Polar residues" evidence="1">
    <location>
        <begin position="128"/>
        <end position="139"/>
    </location>
</feature>
<dbReference type="InterPro" id="IPR001478">
    <property type="entry name" value="PDZ"/>
</dbReference>
<dbReference type="Pfam" id="PF00102">
    <property type="entry name" value="Y_phosphatase"/>
    <property type="match status" value="2"/>
</dbReference>
<dbReference type="AlphaFoldDB" id="A0A915E2E8"/>
<evidence type="ECO:0000313" key="5">
    <source>
        <dbReference type="Proteomes" id="UP000887574"/>
    </source>
</evidence>
<evidence type="ECO:0000313" key="6">
    <source>
        <dbReference type="WBParaSite" id="jg25752"/>
    </source>
</evidence>
<name>A0A915E2E8_9BILA</name>
<dbReference type="Proteomes" id="UP000887574">
    <property type="component" value="Unplaced"/>
</dbReference>
<dbReference type="PROSITE" id="PS00383">
    <property type="entry name" value="TYR_PHOSPHATASE_1"/>
    <property type="match status" value="1"/>
</dbReference>
<dbReference type="PROSITE" id="PS50106">
    <property type="entry name" value="PDZ"/>
    <property type="match status" value="1"/>
</dbReference>
<keyword evidence="5" id="KW-1185">Reference proteome</keyword>
<dbReference type="PANTHER" id="PTHR45706">
    <property type="entry name" value="TYROSINE-PROTEIN PHOSPHATASE"/>
    <property type="match status" value="1"/>
</dbReference>
<evidence type="ECO:0000256" key="1">
    <source>
        <dbReference type="SAM" id="MobiDB-lite"/>
    </source>
</evidence>
<reference evidence="6" key="1">
    <citation type="submission" date="2022-11" db="UniProtKB">
        <authorList>
            <consortium name="WormBaseParasite"/>
        </authorList>
    </citation>
    <scope>IDENTIFICATION</scope>
</reference>
<dbReference type="PROSITE" id="PS50055">
    <property type="entry name" value="TYR_PHOSPHATASE_PTP"/>
    <property type="match status" value="1"/>
</dbReference>
<dbReference type="SMART" id="SM00404">
    <property type="entry name" value="PTPc_motif"/>
    <property type="match status" value="1"/>
</dbReference>
<evidence type="ECO:0000259" key="3">
    <source>
        <dbReference type="PROSITE" id="PS50056"/>
    </source>
</evidence>
<proteinExistence type="predicted"/>
<dbReference type="SMART" id="SM00194">
    <property type="entry name" value="PTPc"/>
    <property type="match status" value="1"/>
</dbReference>
<dbReference type="GO" id="GO:0004725">
    <property type="term" value="F:protein tyrosine phosphatase activity"/>
    <property type="evidence" value="ECO:0007669"/>
    <property type="project" value="InterPro"/>
</dbReference>
<sequence>MPSSTATMASNNNSAANAEKFLLQQQLKRLNQQQNGVNYQINNPDKSATNLDRWSGGKLLVIPPDIGAAIQQKCKKTGADSHKPHHHHHHRQHSHQKRSQKSTEFPVLVNGQLPESSATARDADLSGFPSSNSSQLRTQSAKKESVVVSMCETNGHKTSGHKLSSASKLLEAAKKTSVQKQELECLPYNTLVNDDVAAACSSSATNGQIVAVRMSAENQRHFDLGVTGGSDLSHPAIVSRITATNGSQTQPVTFIPLNEGDQLLKINGRDELKSTGSDILLHIKPNVYRCCSVLVDDEDTNSQTSHKKSSGSALGSAVDVQHHQQQHVADSVPRSDKLAQSLVLLKEAIENGQVVKQFEQLYRKKPGMSMDDSKLPENAGKNRYRDVCPYDSTRVLLKDSPTGNYINACHVNMEIPCSGIVNRNHYCYADHFGGKGRVKCHQYWPDQPKETMDLGSGSPLQVTNMSEKVEAHCHYRELAIRHKITREERLVTQMQYTAWPDHGVPENPQHFIEFVNEVRKARNGSLDPLIVHCSAGIGRTGVLILMETSACQIEANEPVYPLDSMRLMRDQRAMLIQQRAYNEQSVRPLAEYQKCR</sequence>
<dbReference type="PROSITE" id="PS50056">
    <property type="entry name" value="TYR_PHOSPHATASE_2"/>
    <property type="match status" value="1"/>
</dbReference>
<dbReference type="Gene3D" id="3.90.190.10">
    <property type="entry name" value="Protein tyrosine phosphatase superfamily"/>
    <property type="match status" value="2"/>
</dbReference>
<dbReference type="PANTHER" id="PTHR45706:SF4">
    <property type="entry name" value="TYROSINE-PROTEIN PHOSPHATASE"/>
    <property type="match status" value="1"/>
</dbReference>
<dbReference type="SUPFAM" id="SSF52799">
    <property type="entry name" value="(Phosphotyrosine protein) phosphatases II"/>
    <property type="match status" value="1"/>
</dbReference>
<feature type="domain" description="Tyrosine specific protein phosphatases" evidence="3">
    <location>
        <begin position="509"/>
        <end position="583"/>
    </location>
</feature>
<feature type="region of interest" description="Disordered" evidence="1">
    <location>
        <begin position="73"/>
        <end position="102"/>
    </location>
</feature>
<protein>
    <submittedName>
        <fullName evidence="6">Uncharacterized protein</fullName>
    </submittedName>
</protein>
<feature type="domain" description="Tyrosine-protein phosphatase" evidence="2">
    <location>
        <begin position="354"/>
        <end position="577"/>
    </location>
</feature>
<feature type="region of interest" description="Disordered" evidence="1">
    <location>
        <begin position="300"/>
        <end position="333"/>
    </location>
</feature>
<evidence type="ECO:0000259" key="2">
    <source>
        <dbReference type="PROSITE" id="PS50055"/>
    </source>
</evidence>